<dbReference type="Proteomes" id="UP000224974">
    <property type="component" value="Unassembled WGS sequence"/>
</dbReference>
<reference evidence="3" key="2">
    <citation type="submission" date="2017-09" db="EMBL/GenBank/DDBJ databases">
        <title>FDA dAtabase for Regulatory Grade micrObial Sequences (FDA-ARGOS): Supporting development and validation of Infectious Disease Dx tests.</title>
        <authorList>
            <person name="Minogue T."/>
            <person name="Wolcott M."/>
            <person name="Wasieloski L."/>
            <person name="Aguilar W."/>
            <person name="Moore D."/>
            <person name="Tallon L."/>
            <person name="Sadzewicz L."/>
            <person name="Ott S."/>
            <person name="Zhao X."/>
            <person name="Nagaraj S."/>
            <person name="Vavikolanu K."/>
            <person name="Aluvathingal J."/>
            <person name="Nadendla S."/>
            <person name="Sichtig H."/>
        </authorList>
    </citation>
    <scope>NUCLEOTIDE SEQUENCE [LARGE SCALE GENOMIC DNA]</scope>
    <source>
        <strain evidence="3">FDAARGOS_387</strain>
    </source>
</reference>
<dbReference type="EMBL" id="PDDX01000001">
    <property type="protein sequence ID" value="PHI31182.1"/>
    <property type="molecule type" value="Genomic_DNA"/>
</dbReference>
<dbReference type="Proteomes" id="UP000373449">
    <property type="component" value="Unassembled WGS sequence"/>
</dbReference>
<evidence type="ECO:0000313" key="1">
    <source>
        <dbReference type="EMBL" id="PHI31182.1"/>
    </source>
</evidence>
<dbReference type="EMBL" id="CAADJA010000002">
    <property type="protein sequence ID" value="VFS51441.1"/>
    <property type="molecule type" value="Genomic_DNA"/>
</dbReference>
<dbReference type="AlphaFoldDB" id="A0A2C6DS79"/>
<evidence type="ECO:0000313" key="4">
    <source>
        <dbReference type="Proteomes" id="UP000373449"/>
    </source>
</evidence>
<protein>
    <submittedName>
        <fullName evidence="1">Uncharacterized protein</fullName>
    </submittedName>
</protein>
<keyword evidence="3" id="KW-1185">Reference proteome</keyword>
<organism evidence="1 3">
    <name type="scientific">Budvicia aquatica</name>
    <dbReference type="NCBI Taxonomy" id="82979"/>
    <lineage>
        <taxon>Bacteria</taxon>
        <taxon>Pseudomonadati</taxon>
        <taxon>Pseudomonadota</taxon>
        <taxon>Gammaproteobacteria</taxon>
        <taxon>Enterobacterales</taxon>
        <taxon>Budviciaceae</taxon>
        <taxon>Budvicia</taxon>
    </lineage>
</organism>
<evidence type="ECO:0000313" key="3">
    <source>
        <dbReference type="Proteomes" id="UP000224974"/>
    </source>
</evidence>
<accession>A0A2C6DS79</accession>
<proteinExistence type="predicted"/>
<name>A0A2C6DS79_9GAMM</name>
<sequence>MTSKVELINSFDHCITASVTDSISDIARQFALAQTKYGWDQAIEGLAMAFVIAENRRRFLETELAKH</sequence>
<reference evidence="1" key="1">
    <citation type="submission" date="2017-09" db="EMBL/GenBank/DDBJ databases">
        <title>FDA dAtabase for Regulatory Grade micrObial Sequences (FDA-ARGOS): Supporting development and validation of Infectious Disease Dx tests.</title>
        <authorList>
            <person name="Minogue T."/>
            <person name="Wolcott M."/>
            <person name="Wasieloski L."/>
            <person name="Aguilar W."/>
            <person name="Moore D."/>
            <person name="Tallon L.J."/>
            <person name="Sadzewicz L."/>
            <person name="Ott S."/>
            <person name="Zhao X."/>
            <person name="Nagaraj S."/>
            <person name="Vavikolanu K."/>
            <person name="Aluvathingal J."/>
            <person name="Nadendla S."/>
            <person name="Sichtig H."/>
        </authorList>
    </citation>
    <scope>NUCLEOTIDE SEQUENCE</scope>
    <source>
        <strain evidence="1">FDAARGOS_387</strain>
    </source>
</reference>
<gene>
    <name evidence="1" type="ORF">CRN84_18465</name>
    <name evidence="2" type="ORF">NCTC12282_05084</name>
</gene>
<reference evidence="2 4" key="3">
    <citation type="submission" date="2019-03" db="EMBL/GenBank/DDBJ databases">
        <authorList>
            <consortium name="Pathogen Informatics"/>
        </authorList>
    </citation>
    <scope>NUCLEOTIDE SEQUENCE [LARGE SCALE GENOMIC DNA]</scope>
    <source>
        <strain evidence="2 4">NCTC12282</strain>
    </source>
</reference>
<evidence type="ECO:0000313" key="2">
    <source>
        <dbReference type="EMBL" id="VFS51441.1"/>
    </source>
</evidence>